<comment type="caution">
    <text evidence="1">The sequence shown here is derived from an EMBL/GenBank/DDBJ whole genome shotgun (WGS) entry which is preliminary data.</text>
</comment>
<dbReference type="AlphaFoldDB" id="A0A0M2HR98"/>
<protein>
    <submittedName>
        <fullName evidence="1">Uncharacterized protein</fullName>
    </submittedName>
</protein>
<dbReference type="STRING" id="273678.RS84_03651"/>
<reference evidence="1 2" key="1">
    <citation type="submission" date="2015-02" db="EMBL/GenBank/DDBJ databases">
        <title>Draft genome sequences of ten Microbacterium spp. with emphasis on heavy metal contaminated environments.</title>
        <authorList>
            <person name="Corretto E."/>
        </authorList>
    </citation>
    <scope>NUCLEOTIDE SEQUENCE [LARGE SCALE GENOMIC DNA]</scope>
    <source>
        <strain evidence="1 2">SA35</strain>
    </source>
</reference>
<keyword evidence="2" id="KW-1185">Reference proteome</keyword>
<dbReference type="OrthoDB" id="5080005at2"/>
<dbReference type="PATRIC" id="fig|273678.4.peg.3644"/>
<sequence length="158" mass="16347">MRRRSGWIIGGTVAAVVVAGGATALVWQSSTIPAPSSPAPAPVATTPAPAAERAQEKLDALLTTCAESTALAPPEHCGIVIPWGTEFAGVTGIRYRVETLPVLTLDGDSFTATGGVLVATVSGTGQDGATRTETYRTENWAVRGDIAITDDEVDIDIW</sequence>
<dbReference type="RefSeq" id="WP_045259093.1">
    <property type="nucleotide sequence ID" value="NZ_JYJB01000010.1"/>
</dbReference>
<dbReference type="EMBL" id="JYJB01000010">
    <property type="protein sequence ID" value="KJL47006.1"/>
    <property type="molecule type" value="Genomic_DNA"/>
</dbReference>
<organism evidence="1 2">
    <name type="scientific">Microbacterium hydrocarbonoxydans</name>
    <dbReference type="NCBI Taxonomy" id="273678"/>
    <lineage>
        <taxon>Bacteria</taxon>
        <taxon>Bacillati</taxon>
        <taxon>Actinomycetota</taxon>
        <taxon>Actinomycetes</taxon>
        <taxon>Micrococcales</taxon>
        <taxon>Microbacteriaceae</taxon>
        <taxon>Microbacterium</taxon>
    </lineage>
</organism>
<name>A0A0M2HR98_9MICO</name>
<proteinExistence type="predicted"/>
<gene>
    <name evidence="1" type="ORF">RS84_03651</name>
</gene>
<evidence type="ECO:0000313" key="2">
    <source>
        <dbReference type="Proteomes" id="UP000033900"/>
    </source>
</evidence>
<evidence type="ECO:0000313" key="1">
    <source>
        <dbReference type="EMBL" id="KJL47006.1"/>
    </source>
</evidence>
<accession>A0A0M2HR98</accession>
<dbReference type="Proteomes" id="UP000033900">
    <property type="component" value="Unassembled WGS sequence"/>
</dbReference>